<accession>A0A4Q7WSM2</accession>
<dbReference type="InterPro" id="IPR032710">
    <property type="entry name" value="NTF2-like_dom_sf"/>
</dbReference>
<comment type="caution">
    <text evidence="1">The sequence shown here is derived from an EMBL/GenBank/DDBJ whole genome shotgun (WGS) entry which is preliminary data.</text>
</comment>
<protein>
    <submittedName>
        <fullName evidence="1">SnoaL-like polyketide cyclase</fullName>
    </submittedName>
</protein>
<keyword evidence="2" id="KW-1185">Reference proteome</keyword>
<dbReference type="InterPro" id="IPR009959">
    <property type="entry name" value="Cyclase_SnoaL-like"/>
</dbReference>
<dbReference type="AlphaFoldDB" id="A0A4Q7WSM2"/>
<dbReference type="EMBL" id="SHKR01000013">
    <property type="protein sequence ID" value="RZU13407.1"/>
    <property type="molecule type" value="Genomic_DNA"/>
</dbReference>
<evidence type="ECO:0000313" key="1">
    <source>
        <dbReference type="EMBL" id="RZU13407.1"/>
    </source>
</evidence>
<dbReference type="Gene3D" id="3.10.450.50">
    <property type="match status" value="1"/>
</dbReference>
<dbReference type="OrthoDB" id="5181013at2"/>
<evidence type="ECO:0000313" key="2">
    <source>
        <dbReference type="Proteomes" id="UP000292027"/>
    </source>
</evidence>
<organism evidence="1 2">
    <name type="scientific">Kribbella rubisoli</name>
    <dbReference type="NCBI Taxonomy" id="3075929"/>
    <lineage>
        <taxon>Bacteria</taxon>
        <taxon>Bacillati</taxon>
        <taxon>Actinomycetota</taxon>
        <taxon>Actinomycetes</taxon>
        <taxon>Propionibacteriales</taxon>
        <taxon>Kribbellaceae</taxon>
        <taxon>Kribbella</taxon>
    </lineage>
</organism>
<proteinExistence type="predicted"/>
<sequence>MSTTAGVSAGEIAVRSILITADGDRSDFDELIHPHAENREGKVEPPECRIGGPAGFYATALWLRAAFDALAYEIHHVVADGNLVAVNTTMSGRHVAPFVVYTPDGEVDTAFPPTGKTFAITQSHWFRIEDGKVAEHWANRDDLGQAQQLGWVPPTPAYLFRMARAKSRAKRAA</sequence>
<dbReference type="Pfam" id="PF07366">
    <property type="entry name" value="SnoaL"/>
    <property type="match status" value="1"/>
</dbReference>
<reference evidence="1 2" key="1">
    <citation type="journal article" date="2015" name="Stand. Genomic Sci.">
        <title>Genomic Encyclopedia of Bacterial and Archaeal Type Strains, Phase III: the genomes of soil and plant-associated and newly described type strains.</title>
        <authorList>
            <person name="Whitman W.B."/>
            <person name="Woyke T."/>
            <person name="Klenk H.P."/>
            <person name="Zhou Y."/>
            <person name="Lilburn T.G."/>
            <person name="Beck B.J."/>
            <person name="De Vos P."/>
            <person name="Vandamme P."/>
            <person name="Eisen J.A."/>
            <person name="Garrity G."/>
            <person name="Hugenholtz P."/>
            <person name="Kyrpides N.C."/>
        </authorList>
    </citation>
    <scope>NUCLEOTIDE SEQUENCE [LARGE SCALE GENOMIC DNA]</scope>
    <source>
        <strain evidence="1 2">VKM Ac-2540</strain>
    </source>
</reference>
<dbReference type="GO" id="GO:0030638">
    <property type="term" value="P:polyketide metabolic process"/>
    <property type="evidence" value="ECO:0007669"/>
    <property type="project" value="InterPro"/>
</dbReference>
<name>A0A4Q7WSM2_9ACTN</name>
<dbReference type="Proteomes" id="UP000292027">
    <property type="component" value="Unassembled WGS sequence"/>
</dbReference>
<dbReference type="SUPFAM" id="SSF54427">
    <property type="entry name" value="NTF2-like"/>
    <property type="match status" value="1"/>
</dbReference>
<gene>
    <name evidence="1" type="ORF">EV645_4247</name>
</gene>
<dbReference type="RefSeq" id="WP_130445671.1">
    <property type="nucleotide sequence ID" value="NZ_SHKR01000013.1"/>
</dbReference>